<protein>
    <submittedName>
        <fullName evidence="2">Uncharacterized protein</fullName>
    </submittedName>
</protein>
<sequence>MEHVKQISELQWLRSVRYSGRLVSLLSLAYRDGVLIYASWLAAVYSISISRLVLVHEGRPFNPTRVYKTGNEYRIQAETHEDEETGQSISVAESVPIYN</sequence>
<dbReference type="AlphaFoldDB" id="A0A0C9UE93"/>
<name>A0A0C9UE93_SPHS4</name>
<feature type="non-terminal residue" evidence="2">
    <location>
        <position position="99"/>
    </location>
</feature>
<keyword evidence="3" id="KW-1185">Reference proteome</keyword>
<organism evidence="2 3">
    <name type="scientific">Sphaerobolus stellatus (strain SS14)</name>
    <dbReference type="NCBI Taxonomy" id="990650"/>
    <lineage>
        <taxon>Eukaryota</taxon>
        <taxon>Fungi</taxon>
        <taxon>Dikarya</taxon>
        <taxon>Basidiomycota</taxon>
        <taxon>Agaricomycotina</taxon>
        <taxon>Agaricomycetes</taxon>
        <taxon>Phallomycetidae</taxon>
        <taxon>Geastrales</taxon>
        <taxon>Sphaerobolaceae</taxon>
        <taxon>Sphaerobolus</taxon>
    </lineage>
</organism>
<evidence type="ECO:0000313" key="2">
    <source>
        <dbReference type="EMBL" id="KIJ23791.1"/>
    </source>
</evidence>
<keyword evidence="1" id="KW-1133">Transmembrane helix</keyword>
<feature type="transmembrane region" description="Helical" evidence="1">
    <location>
        <begin position="34"/>
        <end position="55"/>
    </location>
</feature>
<proteinExistence type="predicted"/>
<evidence type="ECO:0000256" key="1">
    <source>
        <dbReference type="SAM" id="Phobius"/>
    </source>
</evidence>
<dbReference type="Proteomes" id="UP000054279">
    <property type="component" value="Unassembled WGS sequence"/>
</dbReference>
<accession>A0A0C9UE93</accession>
<gene>
    <name evidence="2" type="ORF">M422DRAFT_39458</name>
</gene>
<evidence type="ECO:0000313" key="3">
    <source>
        <dbReference type="Proteomes" id="UP000054279"/>
    </source>
</evidence>
<keyword evidence="1" id="KW-0812">Transmembrane</keyword>
<dbReference type="HOGENOM" id="CLU_159498_0_0_1"/>
<reference evidence="2 3" key="1">
    <citation type="submission" date="2014-06" db="EMBL/GenBank/DDBJ databases">
        <title>Evolutionary Origins and Diversification of the Mycorrhizal Mutualists.</title>
        <authorList>
            <consortium name="DOE Joint Genome Institute"/>
            <consortium name="Mycorrhizal Genomics Consortium"/>
            <person name="Kohler A."/>
            <person name="Kuo A."/>
            <person name="Nagy L.G."/>
            <person name="Floudas D."/>
            <person name="Copeland A."/>
            <person name="Barry K.W."/>
            <person name="Cichocki N."/>
            <person name="Veneault-Fourrey C."/>
            <person name="LaButti K."/>
            <person name="Lindquist E.A."/>
            <person name="Lipzen A."/>
            <person name="Lundell T."/>
            <person name="Morin E."/>
            <person name="Murat C."/>
            <person name="Riley R."/>
            <person name="Ohm R."/>
            <person name="Sun H."/>
            <person name="Tunlid A."/>
            <person name="Henrissat B."/>
            <person name="Grigoriev I.V."/>
            <person name="Hibbett D.S."/>
            <person name="Martin F."/>
        </authorList>
    </citation>
    <scope>NUCLEOTIDE SEQUENCE [LARGE SCALE GENOMIC DNA]</scope>
    <source>
        <strain evidence="2 3">SS14</strain>
    </source>
</reference>
<keyword evidence="1" id="KW-0472">Membrane</keyword>
<dbReference type="EMBL" id="KN837588">
    <property type="protein sequence ID" value="KIJ23791.1"/>
    <property type="molecule type" value="Genomic_DNA"/>
</dbReference>